<evidence type="ECO:0000313" key="9">
    <source>
        <dbReference type="Proteomes" id="UP000011932"/>
    </source>
</evidence>
<evidence type="ECO:0000256" key="3">
    <source>
        <dbReference type="ARBA" id="ARBA00022679"/>
    </source>
</evidence>
<evidence type="ECO:0000256" key="6">
    <source>
        <dbReference type="SAM" id="Phobius"/>
    </source>
</evidence>
<dbReference type="EC" id="2.3.1.51" evidence="8"/>
<dbReference type="PANTHER" id="PTHR10434:SF64">
    <property type="entry name" value="1-ACYL-SN-GLYCEROL-3-PHOSPHATE ACYLTRANSFERASE-RELATED"/>
    <property type="match status" value="1"/>
</dbReference>
<dbReference type="PANTHER" id="PTHR10434">
    <property type="entry name" value="1-ACYL-SN-GLYCEROL-3-PHOSPHATE ACYLTRANSFERASE"/>
    <property type="match status" value="1"/>
</dbReference>
<comment type="pathway">
    <text evidence="1">Lipid metabolism.</text>
</comment>
<accession>M4VGE7</accession>
<gene>
    <name evidence="8" type="ORF">A11S_1486</name>
</gene>
<evidence type="ECO:0000259" key="7">
    <source>
        <dbReference type="SMART" id="SM00563"/>
    </source>
</evidence>
<evidence type="ECO:0000256" key="5">
    <source>
        <dbReference type="ARBA" id="ARBA00023315"/>
    </source>
</evidence>
<keyword evidence="6" id="KW-0472">Membrane</keyword>
<keyword evidence="5 8" id="KW-0012">Acyltransferase</keyword>
<dbReference type="InterPro" id="IPR002123">
    <property type="entry name" value="Plipid/glycerol_acylTrfase"/>
</dbReference>
<keyword evidence="6" id="KW-1133">Transmembrane helix</keyword>
<dbReference type="EMBL" id="CP003538">
    <property type="protein sequence ID" value="AGH98293.1"/>
    <property type="molecule type" value="Genomic_DNA"/>
</dbReference>
<feature type="transmembrane region" description="Helical" evidence="6">
    <location>
        <begin position="12"/>
        <end position="37"/>
    </location>
</feature>
<dbReference type="Pfam" id="PF01553">
    <property type="entry name" value="Acyltransferase"/>
    <property type="match status" value="1"/>
</dbReference>
<dbReference type="AlphaFoldDB" id="M4VGE7"/>
<evidence type="ECO:0000313" key="8">
    <source>
        <dbReference type="EMBL" id="AGH98293.1"/>
    </source>
</evidence>
<protein>
    <submittedName>
        <fullName evidence="8">1-acyl-sn-glycerol-3-phosphate acyltransferase</fullName>
        <ecNumber evidence="8">2.3.1.51</ecNumber>
    </submittedName>
</protein>
<evidence type="ECO:0000256" key="1">
    <source>
        <dbReference type="ARBA" id="ARBA00005189"/>
    </source>
</evidence>
<organism evidence="8 9">
    <name type="scientific">Micavibrio aeruginosavorus EPB</name>
    <dbReference type="NCBI Taxonomy" id="349215"/>
    <lineage>
        <taxon>Bacteria</taxon>
        <taxon>Pseudomonadati</taxon>
        <taxon>Bdellovibrionota</taxon>
        <taxon>Bdellovibrionia</taxon>
        <taxon>Bdellovibrionales</taxon>
        <taxon>Pseudobdellovibrionaceae</taxon>
        <taxon>Micavibrio</taxon>
    </lineage>
</organism>
<dbReference type="PATRIC" id="fig|349215.9.peg.1434"/>
<keyword evidence="3 8" id="KW-0808">Transferase</keyword>
<reference evidence="8 9" key="1">
    <citation type="journal article" date="2013" name="ISME J.">
        <title>By their genes ye shall know them: genomic signatures of predatory bacteria.</title>
        <authorList>
            <person name="Pasternak Z."/>
            <person name="Pietrokovski S."/>
            <person name="Rotem O."/>
            <person name="Gophna U."/>
            <person name="Lurie-Weinberger M.N."/>
            <person name="Jurkevitch E."/>
        </authorList>
    </citation>
    <scope>NUCLEOTIDE SEQUENCE [LARGE SCALE GENOMIC DNA]</scope>
    <source>
        <strain evidence="8">EPB</strain>
    </source>
</reference>
<keyword evidence="4" id="KW-0443">Lipid metabolism</keyword>
<dbReference type="CDD" id="cd07989">
    <property type="entry name" value="LPLAT_AGPAT-like"/>
    <property type="match status" value="1"/>
</dbReference>
<dbReference type="Proteomes" id="UP000011932">
    <property type="component" value="Chromosome"/>
</dbReference>
<dbReference type="KEGG" id="man:A11S_1486"/>
<sequence>MKDESTMTRTLIAVTKILMFVLWSLLVAPLQFVFLLFNRGPAAYILPHIWQRGVCRILGLRVVVEGTPETTRQVMFVSNHLSYLDIPVIASVLKASFIAKKDVSSWPVFGFLSTLQQTAFISRDRKDAKVEKNNLSAMIAAGKSLILFPEGTSTDGCDVVKFKSSLFSLAADPATGAFLPVQPISLLMDRVDGRAPVAGPNDVRDLYAWHGDMTMGPHLWNFFKSRGATIRLIFHPVLDPQVYSDRKLLADAAWNQVRAGVTGSALPGPATASTLAAVAIGCG</sequence>
<proteinExistence type="predicted"/>
<dbReference type="GO" id="GO:0006654">
    <property type="term" value="P:phosphatidic acid biosynthetic process"/>
    <property type="evidence" value="ECO:0007669"/>
    <property type="project" value="TreeGrafter"/>
</dbReference>
<dbReference type="SMART" id="SM00563">
    <property type="entry name" value="PlsC"/>
    <property type="match status" value="1"/>
</dbReference>
<feature type="domain" description="Phospholipid/glycerol acyltransferase" evidence="7">
    <location>
        <begin position="74"/>
        <end position="189"/>
    </location>
</feature>
<dbReference type="SUPFAM" id="SSF69593">
    <property type="entry name" value="Glycerol-3-phosphate (1)-acyltransferase"/>
    <property type="match status" value="1"/>
</dbReference>
<dbReference type="GO" id="GO:0003841">
    <property type="term" value="F:1-acylglycerol-3-phosphate O-acyltransferase activity"/>
    <property type="evidence" value="ECO:0007669"/>
    <property type="project" value="UniProtKB-EC"/>
</dbReference>
<dbReference type="STRING" id="349215.A11S_1486"/>
<name>M4VGE7_9BACT</name>
<evidence type="ECO:0000256" key="2">
    <source>
        <dbReference type="ARBA" id="ARBA00022516"/>
    </source>
</evidence>
<keyword evidence="6" id="KW-0812">Transmembrane</keyword>
<evidence type="ECO:0000256" key="4">
    <source>
        <dbReference type="ARBA" id="ARBA00023098"/>
    </source>
</evidence>
<dbReference type="HOGENOM" id="CLU_027938_0_2_5"/>
<keyword evidence="2" id="KW-0444">Lipid biosynthesis</keyword>